<dbReference type="EMBL" id="CP072110">
    <property type="protein sequence ID" value="QTH63663.1"/>
    <property type="molecule type" value="Genomic_DNA"/>
</dbReference>
<organism evidence="1 2">
    <name type="scientific">Psychrosphaera ytuae</name>
    <dbReference type="NCBI Taxonomy" id="2820710"/>
    <lineage>
        <taxon>Bacteria</taxon>
        <taxon>Pseudomonadati</taxon>
        <taxon>Pseudomonadota</taxon>
        <taxon>Gammaproteobacteria</taxon>
        <taxon>Alteromonadales</taxon>
        <taxon>Pseudoalteromonadaceae</taxon>
        <taxon>Psychrosphaera</taxon>
    </lineage>
</organism>
<gene>
    <name evidence="1" type="ORF">J1N51_13215</name>
</gene>
<dbReference type="RefSeq" id="WP_208831718.1">
    <property type="nucleotide sequence ID" value="NZ_CP072110.1"/>
</dbReference>
<reference evidence="1" key="1">
    <citation type="submission" date="2021-03" db="EMBL/GenBank/DDBJ databases">
        <title>Description of Psychrosphaera ytuae sp. nov. isolated from deep sea sediment of South China Sea.</title>
        <authorList>
            <person name="Zhang J."/>
            <person name="Xu X.-D."/>
        </authorList>
    </citation>
    <scope>NUCLEOTIDE SEQUENCE</scope>
    <source>
        <strain evidence="1">MTZ26</strain>
    </source>
</reference>
<dbReference type="Proteomes" id="UP000682739">
    <property type="component" value="Chromosome"/>
</dbReference>
<dbReference type="AlphaFoldDB" id="A0A975DB28"/>
<name>A0A975DB28_9GAMM</name>
<keyword evidence="2" id="KW-1185">Reference proteome</keyword>
<proteinExistence type="predicted"/>
<sequence length="148" mass="16781">MNVGKAWHYLLIHPEKGYYTGYKGREAFGDLESARIYRTEQEAHMARLRAGMEVRVESCLLWHSSKGANSTANTTAPMDKTTTSINNSTFTQNKLTQNKPIPHDQPGHGFRVINGLLPDQCDMAHQLANRRDNRVNKKNTQLRLVKSS</sequence>
<dbReference type="KEGG" id="psym:J1N51_13215"/>
<protein>
    <submittedName>
        <fullName evidence="1">Uncharacterized protein</fullName>
    </submittedName>
</protein>
<accession>A0A975DB28</accession>
<evidence type="ECO:0000313" key="2">
    <source>
        <dbReference type="Proteomes" id="UP000682739"/>
    </source>
</evidence>
<evidence type="ECO:0000313" key="1">
    <source>
        <dbReference type="EMBL" id="QTH63663.1"/>
    </source>
</evidence>